<proteinExistence type="predicted"/>
<evidence type="ECO:0000256" key="3">
    <source>
        <dbReference type="PROSITE-ProRule" id="PRU00289"/>
    </source>
</evidence>
<dbReference type="KEGG" id="aja:AJAP_24330"/>
<accession>A0A075V4G6</accession>
<evidence type="ECO:0000313" key="7">
    <source>
        <dbReference type="EMBL" id="AIG77715.1"/>
    </source>
</evidence>
<dbReference type="RefSeq" id="WP_051972578.1">
    <property type="nucleotide sequence ID" value="NZ_CP008953.1"/>
</dbReference>
<keyword evidence="5" id="KW-0812">Transmembrane</keyword>
<feature type="region of interest" description="Disordered" evidence="4">
    <location>
        <begin position="699"/>
        <end position="778"/>
    </location>
</feature>
<dbReference type="InterPro" id="IPR050206">
    <property type="entry name" value="FtsK/SpoIIIE/SftA"/>
</dbReference>
<evidence type="ECO:0000256" key="1">
    <source>
        <dbReference type="ARBA" id="ARBA00022741"/>
    </source>
</evidence>
<name>A0A075V4G6_9PSEU</name>
<protein>
    <submittedName>
        <fullName evidence="7">Conserved putative membrane protein</fullName>
    </submittedName>
</protein>
<evidence type="ECO:0000259" key="6">
    <source>
        <dbReference type="PROSITE" id="PS50901"/>
    </source>
</evidence>
<dbReference type="AlphaFoldDB" id="A0A075V4G6"/>
<dbReference type="CDD" id="cd01127">
    <property type="entry name" value="TrwB_TraG_TraD_VirD4"/>
    <property type="match status" value="1"/>
</dbReference>
<keyword evidence="5" id="KW-0472">Membrane</keyword>
<dbReference type="EMBL" id="CP008953">
    <property type="protein sequence ID" value="AIG77715.1"/>
    <property type="molecule type" value="Genomic_DNA"/>
</dbReference>
<dbReference type="SUPFAM" id="SSF52540">
    <property type="entry name" value="P-loop containing nucleoside triphosphate hydrolases"/>
    <property type="match status" value="1"/>
</dbReference>
<dbReference type="eggNOG" id="COG1674">
    <property type="taxonomic scope" value="Bacteria"/>
</dbReference>
<dbReference type="PANTHER" id="PTHR22683">
    <property type="entry name" value="SPORULATION PROTEIN RELATED"/>
    <property type="match status" value="1"/>
</dbReference>
<feature type="transmembrane region" description="Helical" evidence="5">
    <location>
        <begin position="140"/>
        <end position="161"/>
    </location>
</feature>
<feature type="binding site" evidence="3">
    <location>
        <begin position="369"/>
        <end position="376"/>
    </location>
    <ligand>
        <name>ATP</name>
        <dbReference type="ChEBI" id="CHEBI:30616"/>
    </ligand>
</feature>
<feature type="transmembrane region" description="Helical" evidence="5">
    <location>
        <begin position="181"/>
        <end position="205"/>
    </location>
</feature>
<dbReference type="HOGENOM" id="CLU_020567_1_0_11"/>
<dbReference type="InterPro" id="IPR027417">
    <property type="entry name" value="P-loop_NTPase"/>
</dbReference>
<dbReference type="Gene3D" id="3.40.50.300">
    <property type="entry name" value="P-loop containing nucleotide triphosphate hydrolases"/>
    <property type="match status" value="1"/>
</dbReference>
<dbReference type="STRING" id="208439.AJAP_24330"/>
<dbReference type="GO" id="GO:0005524">
    <property type="term" value="F:ATP binding"/>
    <property type="evidence" value="ECO:0007669"/>
    <property type="project" value="UniProtKB-UniRule"/>
</dbReference>
<keyword evidence="1 3" id="KW-0547">Nucleotide-binding</keyword>
<dbReference type="Proteomes" id="UP000028492">
    <property type="component" value="Chromosome"/>
</dbReference>
<evidence type="ECO:0000256" key="5">
    <source>
        <dbReference type="SAM" id="Phobius"/>
    </source>
</evidence>
<feature type="compositionally biased region" description="Basic and acidic residues" evidence="4">
    <location>
        <begin position="707"/>
        <end position="717"/>
    </location>
</feature>
<sequence>MTSDLERAGSRDVEHVGPVLDGELVDDTLPQPRRRTVRRRVGRWLRRVWQSATVVRARSLAAYRVRQAPRDVVRLVWFVARGMWRWLLKFWQWATYADLRADARRARLAGDAEARRAAQELIRSDATARWAKVGIAVRRFVITVRVAAPVVAVLWAVAAFLERADMWTWLAEVYTGLDAAWSVLVFLGPVVLWALPLVLVVAAAFEGRDRTPGAGWLVQPDRDDADSWIDERMISRALAHLGIAPLDKFYRDGGELVYTVAARKDGDGTAAQIRLPMGVTADMVAARRSRLAANLGRASLETWPTKGSEDGILDLWVADKGVLGGRGAGDWPLVHDGQVDLFEGVPFGLSQRGLVINAPLLGVNWLIGGRPGQGKSSALRTLMLGAALDPTAELWVFVMGESPDFAPFEPRLSRYRMGMDDHVAEAATQALADLLTEMERRGKTLGEQPGRPPKVSRKLADKRALGLHPLVCAIDECHELFQHPKFGKRAAELAVRLIKRGRKYGVVLLLATQSPTKDSIPREITRNISCGVAFSVADQVANDGLLGSGRYAAGVRATELRINTDRGTCVAVGITDETFELVRTFYVPFEDGADDVTPVIARAMTSIEDAGRAVETAERIEIEAAPVDHLADIAHVLGGEQRVRTQVVLARLVGHNPDEYEKWTARDLRAALREHDVTTRKSDGAMVVRADDIADALTRRAGNSRAGDGREADREPSGRQGVFPDDSLTQPPCADQGKRGSGSPGTHHPDNPESGRNPGVPGTGERPSLTARSTDDGR</sequence>
<feature type="domain" description="FtsK" evidence="6">
    <location>
        <begin position="351"/>
        <end position="543"/>
    </location>
</feature>
<keyword evidence="8" id="KW-1185">Reference proteome</keyword>
<evidence type="ECO:0000313" key="8">
    <source>
        <dbReference type="Proteomes" id="UP000028492"/>
    </source>
</evidence>
<evidence type="ECO:0000256" key="2">
    <source>
        <dbReference type="ARBA" id="ARBA00022840"/>
    </source>
</evidence>
<gene>
    <name evidence="7" type="ORF">AJAP_24330</name>
</gene>
<evidence type="ECO:0000256" key="4">
    <source>
        <dbReference type="SAM" id="MobiDB-lite"/>
    </source>
</evidence>
<dbReference type="PANTHER" id="PTHR22683:SF41">
    <property type="entry name" value="DNA TRANSLOCASE FTSK"/>
    <property type="match status" value="1"/>
</dbReference>
<dbReference type="InterPro" id="IPR002543">
    <property type="entry name" value="FtsK_dom"/>
</dbReference>
<dbReference type="GO" id="GO:0003677">
    <property type="term" value="F:DNA binding"/>
    <property type="evidence" value="ECO:0007669"/>
    <property type="project" value="InterPro"/>
</dbReference>
<reference evidence="7 8" key="1">
    <citation type="journal article" date="2014" name="J. Biotechnol.">
        <title>Complete genome sequence of the actinobacterium Amycolatopsis japonica MG417-CF17(T) (=DSM 44213T) producing (S,S)-N,N'-ethylenediaminedisuccinic acid.</title>
        <authorList>
            <person name="Stegmann E."/>
            <person name="Albersmeier A."/>
            <person name="Spohn M."/>
            <person name="Gert H."/>
            <person name="Weber T."/>
            <person name="Wohlleben W."/>
            <person name="Kalinowski J."/>
            <person name="Ruckert C."/>
        </authorList>
    </citation>
    <scope>NUCLEOTIDE SEQUENCE [LARGE SCALE GENOMIC DNA]</scope>
    <source>
        <strain evidence="8">MG417-CF17 (DSM 44213)</strain>
    </source>
</reference>
<keyword evidence="2 3" id="KW-0067">ATP-binding</keyword>
<dbReference type="Pfam" id="PF01580">
    <property type="entry name" value="FtsK_SpoIIIE"/>
    <property type="match status" value="1"/>
</dbReference>
<keyword evidence="5" id="KW-1133">Transmembrane helix</keyword>
<dbReference type="PROSITE" id="PS50901">
    <property type="entry name" value="FTSK"/>
    <property type="match status" value="1"/>
</dbReference>
<organism evidence="7 8">
    <name type="scientific">Amycolatopsis japonica</name>
    <dbReference type="NCBI Taxonomy" id="208439"/>
    <lineage>
        <taxon>Bacteria</taxon>
        <taxon>Bacillati</taxon>
        <taxon>Actinomycetota</taxon>
        <taxon>Actinomycetes</taxon>
        <taxon>Pseudonocardiales</taxon>
        <taxon>Pseudonocardiaceae</taxon>
        <taxon>Amycolatopsis</taxon>
        <taxon>Amycolatopsis japonica group</taxon>
    </lineage>
</organism>